<reference evidence="1" key="1">
    <citation type="submission" date="2020-11" db="EMBL/GenBank/DDBJ databases">
        <title>Bacterial whole genome sequence for Caenimonas sp. DR4.4.</title>
        <authorList>
            <person name="Le V."/>
            <person name="Ko S.-R."/>
            <person name="Ahn C.-Y."/>
            <person name="Oh H.-M."/>
        </authorList>
    </citation>
    <scope>NUCLEOTIDE SEQUENCE</scope>
    <source>
        <strain evidence="1">DR4.4</strain>
    </source>
</reference>
<protein>
    <submittedName>
        <fullName evidence="1">Uncharacterized protein</fullName>
    </submittedName>
</protein>
<comment type="caution">
    <text evidence="1">The sequence shown here is derived from an EMBL/GenBank/DDBJ whole genome shotgun (WGS) entry which is preliminary data.</text>
</comment>
<evidence type="ECO:0000313" key="1">
    <source>
        <dbReference type="EMBL" id="MBG9389320.1"/>
    </source>
</evidence>
<organism evidence="1 2">
    <name type="scientific">Caenimonas aquaedulcis</name>
    <dbReference type="NCBI Taxonomy" id="2793270"/>
    <lineage>
        <taxon>Bacteria</taxon>
        <taxon>Pseudomonadati</taxon>
        <taxon>Pseudomonadota</taxon>
        <taxon>Betaproteobacteria</taxon>
        <taxon>Burkholderiales</taxon>
        <taxon>Comamonadaceae</taxon>
        <taxon>Caenimonas</taxon>
    </lineage>
</organism>
<sequence>MRQLEDELFMARQSIVSLAPDEFHDLLSSHYSCETRSESYQWANEVAEEVIDKAIPIDEDRGWGQRAYCPLCRAGAQSFYSSERGYSLPEGLRRHLVGFGRTRECSVMEAARKMAQGSWNRKFGPKEDEARELEVKQKAQRLKTEVSYVIGPTDDAALLEGDWWAPARTTGDEEFSIKWAEQRLFSLGFRINVDGLRRSYLHTGKSGDAEFIIYADPRRKGRISMRVFYAAAKGRKKGIPLHSFDIRDAWKNNLPEKVAAGIEAAAKSPRR</sequence>
<name>A0A931H626_9BURK</name>
<keyword evidence="2" id="KW-1185">Reference proteome</keyword>
<dbReference type="EMBL" id="JADWYS010000001">
    <property type="protein sequence ID" value="MBG9389320.1"/>
    <property type="molecule type" value="Genomic_DNA"/>
</dbReference>
<evidence type="ECO:0000313" key="2">
    <source>
        <dbReference type="Proteomes" id="UP000651050"/>
    </source>
</evidence>
<dbReference type="Proteomes" id="UP000651050">
    <property type="component" value="Unassembled WGS sequence"/>
</dbReference>
<dbReference type="AlphaFoldDB" id="A0A931H626"/>
<proteinExistence type="predicted"/>
<gene>
    <name evidence="1" type="ORF">I5803_14915</name>
</gene>
<accession>A0A931H626</accession>
<dbReference type="RefSeq" id="WP_196987123.1">
    <property type="nucleotide sequence ID" value="NZ_JADWYS010000001.1"/>
</dbReference>